<dbReference type="EMBL" id="JXJN01022800">
    <property type="status" value="NOT_ANNOTATED_CDS"/>
    <property type="molecule type" value="Genomic_DNA"/>
</dbReference>
<organism evidence="2 3">
    <name type="scientific">Glossina palpalis gambiensis</name>
    <dbReference type="NCBI Taxonomy" id="67801"/>
    <lineage>
        <taxon>Eukaryota</taxon>
        <taxon>Metazoa</taxon>
        <taxon>Ecdysozoa</taxon>
        <taxon>Arthropoda</taxon>
        <taxon>Hexapoda</taxon>
        <taxon>Insecta</taxon>
        <taxon>Pterygota</taxon>
        <taxon>Neoptera</taxon>
        <taxon>Endopterygota</taxon>
        <taxon>Diptera</taxon>
        <taxon>Brachycera</taxon>
        <taxon>Muscomorpha</taxon>
        <taxon>Hippoboscoidea</taxon>
        <taxon>Glossinidae</taxon>
        <taxon>Glossina</taxon>
    </lineage>
</organism>
<accession>A0A1B0BYT4</accession>
<reference evidence="3" key="1">
    <citation type="submission" date="2015-01" db="EMBL/GenBank/DDBJ databases">
        <authorList>
            <person name="Aksoy S."/>
            <person name="Warren W."/>
            <person name="Wilson R.K."/>
        </authorList>
    </citation>
    <scope>NUCLEOTIDE SEQUENCE [LARGE SCALE GENOMIC DNA]</scope>
    <source>
        <strain evidence="3">IAEA</strain>
    </source>
</reference>
<keyword evidence="1" id="KW-0472">Membrane</keyword>
<reference evidence="2" key="2">
    <citation type="submission" date="2020-05" db="UniProtKB">
        <authorList>
            <consortium name="EnsemblMetazoa"/>
        </authorList>
    </citation>
    <scope>IDENTIFICATION</scope>
    <source>
        <strain evidence="2">IAEA</strain>
    </source>
</reference>
<feature type="transmembrane region" description="Helical" evidence="1">
    <location>
        <begin position="21"/>
        <end position="44"/>
    </location>
</feature>
<proteinExistence type="predicted"/>
<keyword evidence="3" id="KW-1185">Reference proteome</keyword>
<evidence type="ECO:0000256" key="1">
    <source>
        <dbReference type="SAM" id="Phobius"/>
    </source>
</evidence>
<dbReference type="AlphaFoldDB" id="A0A1B0BYT4"/>
<dbReference type="Proteomes" id="UP000092460">
    <property type="component" value="Unassembled WGS sequence"/>
</dbReference>
<sequence>MSDQAQPKNFAALKTQHTKRNILATAIRLLFMMMSIKIMIFMVLSRLLELIDVVECSDYELSAWQYMNAEYKLHNDCDDSQVTLYLQKLKSSTVVKCMYTFVASLPPDIDNDLITLT</sequence>
<dbReference type="EnsemblMetazoa" id="GPPI044525-RA">
    <property type="protein sequence ID" value="GPPI044525-PA"/>
    <property type="gene ID" value="GPPI044525"/>
</dbReference>
<protein>
    <submittedName>
        <fullName evidence="2">Uncharacterized protein</fullName>
    </submittedName>
</protein>
<keyword evidence="1" id="KW-0812">Transmembrane</keyword>
<name>A0A1B0BYT4_9MUSC</name>
<dbReference type="VEuPathDB" id="VectorBase:GPPI044525"/>
<evidence type="ECO:0000313" key="2">
    <source>
        <dbReference type="EnsemblMetazoa" id="GPPI044525-PA"/>
    </source>
</evidence>
<evidence type="ECO:0000313" key="3">
    <source>
        <dbReference type="Proteomes" id="UP000092460"/>
    </source>
</evidence>
<keyword evidence="1" id="KW-1133">Transmembrane helix</keyword>